<evidence type="ECO:0000313" key="3">
    <source>
        <dbReference type="Proteomes" id="UP000076727"/>
    </source>
</evidence>
<proteinExistence type="predicted"/>
<keyword evidence="3" id="KW-1185">Reference proteome</keyword>
<dbReference type="EMBL" id="KV429096">
    <property type="protein sequence ID" value="KZT66025.1"/>
    <property type="molecule type" value="Genomic_DNA"/>
</dbReference>
<evidence type="ECO:0000256" key="1">
    <source>
        <dbReference type="SAM" id="MobiDB-lite"/>
    </source>
</evidence>
<feature type="region of interest" description="Disordered" evidence="1">
    <location>
        <begin position="37"/>
        <end position="89"/>
    </location>
</feature>
<accession>A0A165MRF2</accession>
<name>A0A165MRF2_9APHY</name>
<reference evidence="2 3" key="1">
    <citation type="journal article" date="2016" name="Mol. Biol. Evol.">
        <title>Comparative Genomics of Early-Diverging Mushroom-Forming Fungi Provides Insights into the Origins of Lignocellulose Decay Capabilities.</title>
        <authorList>
            <person name="Nagy L.G."/>
            <person name="Riley R."/>
            <person name="Tritt A."/>
            <person name="Adam C."/>
            <person name="Daum C."/>
            <person name="Floudas D."/>
            <person name="Sun H."/>
            <person name="Yadav J.S."/>
            <person name="Pangilinan J."/>
            <person name="Larsson K.H."/>
            <person name="Matsuura K."/>
            <person name="Barry K."/>
            <person name="Labutti K."/>
            <person name="Kuo R."/>
            <person name="Ohm R.A."/>
            <person name="Bhattacharya S.S."/>
            <person name="Shirouzu T."/>
            <person name="Yoshinaga Y."/>
            <person name="Martin F.M."/>
            <person name="Grigoriev I.V."/>
            <person name="Hibbett D.S."/>
        </authorList>
    </citation>
    <scope>NUCLEOTIDE SEQUENCE [LARGE SCALE GENOMIC DNA]</scope>
    <source>
        <strain evidence="2 3">L-15889</strain>
    </source>
</reference>
<organism evidence="2 3">
    <name type="scientific">Daedalea quercina L-15889</name>
    <dbReference type="NCBI Taxonomy" id="1314783"/>
    <lineage>
        <taxon>Eukaryota</taxon>
        <taxon>Fungi</taxon>
        <taxon>Dikarya</taxon>
        <taxon>Basidiomycota</taxon>
        <taxon>Agaricomycotina</taxon>
        <taxon>Agaricomycetes</taxon>
        <taxon>Polyporales</taxon>
        <taxon>Fomitopsis</taxon>
    </lineage>
</organism>
<evidence type="ECO:0000313" key="2">
    <source>
        <dbReference type="EMBL" id="KZT66025.1"/>
    </source>
</evidence>
<gene>
    <name evidence="2" type="ORF">DAEQUDRAFT_768384</name>
</gene>
<sequence length="114" mass="12097">MPQTFEEPTHNRATDDLFTWTTSGTEAIFFLGMGKAPKDTKAAKKSKQKGQDKTVAPPPPAKEPDAVDPPILENSPSPPPPAVAITSESGAIVSNEESQQAVPGMYVSALIYTT</sequence>
<dbReference type="Proteomes" id="UP000076727">
    <property type="component" value="Unassembled WGS sequence"/>
</dbReference>
<dbReference type="AlphaFoldDB" id="A0A165MRF2"/>
<protein>
    <submittedName>
        <fullName evidence="2">Uncharacterized protein</fullName>
    </submittedName>
</protein>